<dbReference type="CDD" id="cd21370">
    <property type="entry name" value="cwf21_SR140"/>
    <property type="match status" value="1"/>
</dbReference>
<dbReference type="SMART" id="SM00582">
    <property type="entry name" value="RPR"/>
    <property type="match status" value="1"/>
</dbReference>
<reference evidence="5" key="1">
    <citation type="journal article" date="2020" name="Ecol. Evol.">
        <title>Genome structure and content of the rice root-knot nematode (Meloidogyne graminicola).</title>
        <authorList>
            <person name="Phan N.T."/>
            <person name="Danchin E.G.J."/>
            <person name="Klopp C."/>
            <person name="Perfus-Barbeoch L."/>
            <person name="Kozlowski D.K."/>
            <person name="Koutsovoulos G.D."/>
            <person name="Lopez-Roques C."/>
            <person name="Bouchez O."/>
            <person name="Zahm M."/>
            <person name="Besnard G."/>
            <person name="Bellafiore S."/>
        </authorList>
    </citation>
    <scope>NUCLEOTIDE SEQUENCE</scope>
    <source>
        <strain evidence="5">VN-18</strain>
    </source>
</reference>
<dbReference type="InterPro" id="IPR051485">
    <property type="entry name" value="SR-CTD_assoc_factor"/>
</dbReference>
<dbReference type="Pfam" id="PF08312">
    <property type="entry name" value="cwf21"/>
    <property type="match status" value="1"/>
</dbReference>
<gene>
    <name evidence="5" type="ORF">Mgra_00009625</name>
</gene>
<evidence type="ECO:0000256" key="2">
    <source>
        <dbReference type="SAM" id="Coils"/>
    </source>
</evidence>
<dbReference type="GO" id="GO:0005634">
    <property type="term" value="C:nucleus"/>
    <property type="evidence" value="ECO:0007669"/>
    <property type="project" value="TreeGrafter"/>
</dbReference>
<dbReference type="PROSITE" id="PS51391">
    <property type="entry name" value="CID"/>
    <property type="match status" value="1"/>
</dbReference>
<dbReference type="EMBL" id="JABEBT010000169">
    <property type="protein sequence ID" value="KAF7627115.1"/>
    <property type="molecule type" value="Genomic_DNA"/>
</dbReference>
<dbReference type="Gene3D" id="1.25.40.90">
    <property type="match status" value="1"/>
</dbReference>
<keyword evidence="1" id="KW-0694">RNA-binding</keyword>
<evidence type="ECO:0000259" key="4">
    <source>
        <dbReference type="PROSITE" id="PS51391"/>
    </source>
</evidence>
<evidence type="ECO:0000313" key="5">
    <source>
        <dbReference type="EMBL" id="KAF7627115.1"/>
    </source>
</evidence>
<dbReference type="OrthoDB" id="377209at2759"/>
<dbReference type="SUPFAM" id="SSF109905">
    <property type="entry name" value="Surp module (SWAP domain)"/>
    <property type="match status" value="1"/>
</dbReference>
<feature type="domain" description="CID" evidence="4">
    <location>
        <begin position="136"/>
        <end position="281"/>
    </location>
</feature>
<dbReference type="Pfam" id="PF04818">
    <property type="entry name" value="CID"/>
    <property type="match status" value="1"/>
</dbReference>
<dbReference type="InterPro" id="IPR006569">
    <property type="entry name" value="CID_dom"/>
</dbReference>
<comment type="caution">
    <text evidence="5">The sequence shown here is derived from an EMBL/GenBank/DDBJ whole genome shotgun (WGS) entry which is preliminary data.</text>
</comment>
<feature type="coiled-coil region" evidence="2">
    <location>
        <begin position="95"/>
        <end position="142"/>
    </location>
</feature>
<dbReference type="Gene3D" id="6.10.140.420">
    <property type="match status" value="1"/>
</dbReference>
<feature type="region of interest" description="Disordered" evidence="3">
    <location>
        <begin position="501"/>
        <end position="569"/>
    </location>
</feature>
<dbReference type="GO" id="GO:0006396">
    <property type="term" value="P:RNA processing"/>
    <property type="evidence" value="ECO:0007669"/>
    <property type="project" value="InterPro"/>
</dbReference>
<dbReference type="PANTHER" id="PTHR23140">
    <property type="entry name" value="RNA PROCESSING PROTEIN LD23810P"/>
    <property type="match status" value="1"/>
</dbReference>
<dbReference type="Pfam" id="PF01805">
    <property type="entry name" value="Surp"/>
    <property type="match status" value="1"/>
</dbReference>
<accession>A0A8S9ZC04</accession>
<evidence type="ECO:0000313" key="6">
    <source>
        <dbReference type="Proteomes" id="UP000605970"/>
    </source>
</evidence>
<feature type="region of interest" description="Disordered" evidence="3">
    <location>
        <begin position="300"/>
        <end position="322"/>
    </location>
</feature>
<dbReference type="InterPro" id="IPR008942">
    <property type="entry name" value="ENTH_VHS"/>
</dbReference>
<feature type="compositionally biased region" description="Basic residues" evidence="3">
    <location>
        <begin position="545"/>
        <end position="555"/>
    </location>
</feature>
<proteinExistence type="predicted"/>
<dbReference type="SMART" id="SM01115">
    <property type="entry name" value="cwf21"/>
    <property type="match status" value="1"/>
</dbReference>
<dbReference type="AlphaFoldDB" id="A0A8S9ZC04"/>
<dbReference type="SUPFAM" id="SSF48464">
    <property type="entry name" value="ENTH/VHS domain"/>
    <property type="match status" value="1"/>
</dbReference>
<keyword evidence="2" id="KW-0175">Coiled coil</keyword>
<evidence type="ECO:0000256" key="1">
    <source>
        <dbReference type="ARBA" id="ARBA00022884"/>
    </source>
</evidence>
<dbReference type="GO" id="GO:0003723">
    <property type="term" value="F:RNA binding"/>
    <property type="evidence" value="ECO:0007669"/>
    <property type="project" value="UniProtKB-KW"/>
</dbReference>
<name>A0A8S9ZC04_9BILA</name>
<dbReference type="InterPro" id="IPR047488">
    <property type="entry name" value="SR140_cwf21"/>
</dbReference>
<protein>
    <submittedName>
        <fullName evidence="5">CID domain-containing protein</fullName>
    </submittedName>
</protein>
<dbReference type="InterPro" id="IPR013170">
    <property type="entry name" value="mRNA_splic_Cwf21_dom"/>
</dbReference>
<dbReference type="PANTHER" id="PTHR23140:SF0">
    <property type="entry name" value="U2 SNRNP-ASSOCIATED SURP MOTIF-CONTAINING PROTEIN"/>
    <property type="match status" value="1"/>
</dbReference>
<dbReference type="Gene3D" id="1.10.10.790">
    <property type="entry name" value="Surp module"/>
    <property type="match status" value="1"/>
</dbReference>
<dbReference type="Proteomes" id="UP000605970">
    <property type="component" value="Unassembled WGS sequence"/>
</dbReference>
<evidence type="ECO:0000256" key="3">
    <source>
        <dbReference type="SAM" id="MobiDB-lite"/>
    </source>
</evidence>
<keyword evidence="6" id="KW-1185">Reference proteome</keyword>
<dbReference type="InterPro" id="IPR035967">
    <property type="entry name" value="SWAP/Surp_sf"/>
</dbReference>
<sequence>MAKERQNPMYRFLFDNHHPTHVYYRWRLYSILQGDDRVKWRLDKFKMFEGGSWWSPPPHALFELGMPPQLYNTAYVTKKRRSSDKKQVNLRLSTEKKLGEEREEIEGNIKRVERRKRALKNIAEKEEERKRLKGILNDQSREELEDILRNLTPEKIVIGDAMIWCLDHAECSKEITHCIFESLCIKETPLHKKIARIYLVSDILANCAARVKDAFYYRQHFGDYLLKIFSELNETLDSIESRLKAEQFRQRVMICFRNWEDHAVYPTQDLIKWQNIFLGLLKTDAEIYASIDGDPLLQGGEDEDLDGLPIQEEGDDDIDGMPMVDDDGESGGGDLDGIPIINDDGENDRFTTGSWSTVCLQTFDLEPVDQLPGNFQPAPSKWESVEISRWEKQNLSTDNKNNSSMLKAFESENGNLNDDLADTKRRKLSKLSPSPERESKKIVEISTSNDEEERRKMLREIEMRVMKLQDKLEADGKTTQADIDEQVTKLRQDLVQRMEEKLGMLRHRHSPTHSEVRKNRRENSPNRPREGRQHRRERSRSPIRTSRHRHSPSRSRYRERSPIRSSRRH</sequence>
<feature type="compositionally biased region" description="Basic and acidic residues" evidence="3">
    <location>
        <begin position="512"/>
        <end position="531"/>
    </location>
</feature>
<dbReference type="InterPro" id="IPR000061">
    <property type="entry name" value="Surp"/>
</dbReference>
<feature type="region of interest" description="Disordered" evidence="3">
    <location>
        <begin position="412"/>
        <end position="454"/>
    </location>
</feature>
<organism evidence="5 6">
    <name type="scientific">Meloidogyne graminicola</name>
    <dbReference type="NCBI Taxonomy" id="189291"/>
    <lineage>
        <taxon>Eukaryota</taxon>
        <taxon>Metazoa</taxon>
        <taxon>Ecdysozoa</taxon>
        <taxon>Nematoda</taxon>
        <taxon>Chromadorea</taxon>
        <taxon>Rhabditida</taxon>
        <taxon>Tylenchina</taxon>
        <taxon>Tylenchomorpha</taxon>
        <taxon>Tylenchoidea</taxon>
        <taxon>Meloidogynidae</taxon>
        <taxon>Meloidogyninae</taxon>
        <taxon>Meloidogyne</taxon>
    </lineage>
</organism>